<protein>
    <submittedName>
        <fullName evidence="3">TniQ family protein</fullName>
    </submittedName>
</protein>
<name>A0ABR8XGX0_9BACL</name>
<dbReference type="EMBL" id="JACSQA010000041">
    <property type="protein sequence ID" value="MBD8028471.1"/>
    <property type="molecule type" value="Genomic_DNA"/>
</dbReference>
<evidence type="ECO:0000259" key="2">
    <source>
        <dbReference type="Pfam" id="PF15978"/>
    </source>
</evidence>
<dbReference type="InterPro" id="IPR032750">
    <property type="entry name" value="TnsD_C"/>
</dbReference>
<evidence type="ECO:0000259" key="1">
    <source>
        <dbReference type="Pfam" id="PF06527"/>
    </source>
</evidence>
<keyword evidence="4" id="KW-1185">Reference proteome</keyword>
<gene>
    <name evidence="3" type="ORF">H9636_17680</name>
</gene>
<evidence type="ECO:0000313" key="3">
    <source>
        <dbReference type="EMBL" id="MBD8028471.1"/>
    </source>
</evidence>
<dbReference type="Proteomes" id="UP000640930">
    <property type="component" value="Unassembled WGS sequence"/>
</dbReference>
<feature type="domain" description="TniQ" evidence="1">
    <location>
        <begin position="4"/>
        <end position="153"/>
    </location>
</feature>
<feature type="domain" description="Transposon Tn7 transposition protein TnsD C-terminal" evidence="2">
    <location>
        <begin position="200"/>
        <end position="555"/>
    </location>
</feature>
<accession>A0ABR8XGX0</accession>
<dbReference type="InterPro" id="IPR009492">
    <property type="entry name" value="TniQ"/>
</dbReference>
<reference evidence="3 4" key="1">
    <citation type="submission" date="2020-08" db="EMBL/GenBank/DDBJ databases">
        <title>A Genomic Blueprint of the Chicken Gut Microbiome.</title>
        <authorList>
            <person name="Gilroy R."/>
            <person name="Ravi A."/>
            <person name="Getino M."/>
            <person name="Pursley I."/>
            <person name="Horton D.L."/>
            <person name="Alikhan N.-F."/>
            <person name="Baker D."/>
            <person name="Gharbi K."/>
            <person name="Hall N."/>
            <person name="Watson M."/>
            <person name="Adriaenssens E.M."/>
            <person name="Foster-Nyarko E."/>
            <person name="Jarju S."/>
            <person name="Secka A."/>
            <person name="Antonio M."/>
            <person name="Oren A."/>
            <person name="Chaudhuri R."/>
            <person name="La Ragione R.M."/>
            <person name="Hildebrand F."/>
            <person name="Pallen M.J."/>
        </authorList>
    </citation>
    <scope>NUCLEOTIDE SEQUENCE [LARGE SCALE GENOMIC DNA]</scope>
    <source>
        <strain evidence="3 4">Re31</strain>
    </source>
</reference>
<dbReference type="RefSeq" id="WP_191708878.1">
    <property type="nucleotide sequence ID" value="NZ_JACSQA010000041.1"/>
</dbReference>
<proteinExistence type="predicted"/>
<sequence>MLGFFPHMYKDELLYSALARFHQRSGSSSYKDTIMNLYENRTTSAITDFPSSLDLLGKKINQEPNTIIYEHTLFPYYEPYISENLAEKIVEQMTYGDANSISLALGLAASKIKGPDHFRFCLRCYLEELDLYGEAYWHRVHQLPGVYVCPRHKEWLWISNVPFRNKTNKHRFFPLQQSCIDSGQEMNSIPEEFYQNLVSIAEQSYDLLNSEFALLGLKNINQFYHAKLYEKHYITPSKRIRIQELLPDFLRYFPKGFLEFLNSDFGYTDEDTWFHKVVRKPKVACHPLRHLLLLLFLGQRIEDQISSNHHEVDFFGRASWPCLNKAATHYKEFIITDCIVTRDYKTGKPVGTFTCKDCGFSYSRTGPDASEKDKYRIGRIKNFGPVWQNKLNELNTSGMYSIRGMSSMLGVDSKTTKKYLTNDVKELSSSSNKDEQNILKEKRNVFVELRKRYPNYNRSELRKSSPKLYNWLYKNDREWFTSNLPHVKRGQTSRTIVDWEERDDEYSLLIIREAITLSLEIPLVRVTKTRIYQRLDVQARFENNLDKLPKCKSILQDVTETVQEFQIRKIRYFGEQFRRKNMDFSISTITRAAGIKKNSNDFVQQVILDEMDMQGDE</sequence>
<organism evidence="3 4">
    <name type="scientific">Ureibacillus galli</name>
    <dbReference type="NCBI Taxonomy" id="2762222"/>
    <lineage>
        <taxon>Bacteria</taxon>
        <taxon>Bacillati</taxon>
        <taxon>Bacillota</taxon>
        <taxon>Bacilli</taxon>
        <taxon>Bacillales</taxon>
        <taxon>Caryophanaceae</taxon>
        <taxon>Ureibacillus</taxon>
    </lineage>
</organism>
<evidence type="ECO:0000313" key="4">
    <source>
        <dbReference type="Proteomes" id="UP000640930"/>
    </source>
</evidence>
<dbReference type="Pfam" id="PF15978">
    <property type="entry name" value="TnsD"/>
    <property type="match status" value="1"/>
</dbReference>
<dbReference type="Pfam" id="PF06527">
    <property type="entry name" value="TniQ"/>
    <property type="match status" value="1"/>
</dbReference>
<comment type="caution">
    <text evidence="3">The sequence shown here is derived from an EMBL/GenBank/DDBJ whole genome shotgun (WGS) entry which is preliminary data.</text>
</comment>